<dbReference type="Gene3D" id="3.40.50.10610">
    <property type="entry name" value="ABC-type transport auxiliary lipoprotein component"/>
    <property type="match status" value="2"/>
</dbReference>
<dbReference type="Pfam" id="PF13505">
    <property type="entry name" value="OMP_b-brl"/>
    <property type="match status" value="1"/>
</dbReference>
<dbReference type="PANTHER" id="PTHR41164:SF1">
    <property type="entry name" value="CURLI PRODUCTION ASSEMBLY_TRANSPORT COMPONENT CSGG"/>
    <property type="match status" value="1"/>
</dbReference>
<dbReference type="InterPro" id="IPR005534">
    <property type="entry name" value="Curli_assmbl/transp-comp_CsgG"/>
</dbReference>
<dbReference type="EMBL" id="JAETXX010000004">
    <property type="protein sequence ID" value="MCF8714951.1"/>
    <property type="molecule type" value="Genomic_DNA"/>
</dbReference>
<evidence type="ECO:0000313" key="8">
    <source>
        <dbReference type="Proteomes" id="UP000829517"/>
    </source>
</evidence>
<dbReference type="Proteomes" id="UP000829517">
    <property type="component" value="Unassembled WGS sequence"/>
</dbReference>
<evidence type="ECO:0000313" key="7">
    <source>
        <dbReference type="EMBL" id="MCF8714951.1"/>
    </source>
</evidence>
<name>A0ABS9J3E2_9FLAO</name>
<dbReference type="InterPro" id="IPR011250">
    <property type="entry name" value="OMP/PagP_B-barrel"/>
</dbReference>
<keyword evidence="8" id="KW-1185">Reference proteome</keyword>
<keyword evidence="2" id="KW-0732">Signal</keyword>
<sequence>MINRILTGISLLFITGCGTYFNQPVDFTDARIGENTAATKRLTNLPEPESKVVVGVYNFRDLTGQYKQTEIGSTFSTAVTQGGTAILINALEDSGWFTPIERENIGNLLNERNIIRSTRQEYQGQQDGNPGVPPLLFAGILLEGGIVSYDSNIITGGMGARYFGVGGSTQYRQDRVTIYLRAISTSNGKILKNIYVSKTILSQALDASLFKYVKFQRLLEAEVGFTRNEPIQLAVTEAIEKAVEGLVLEGMEADLWHAKDGVAEENALLTAYQEEKEEASLTKLYNRKYIDRQYSHSLGLSFGASLNNGDYGNAEVRPVFRFDYKYRASRYLSLNLNANTFELNNGDLFSRKFASVDTNLGLTILPNDDLTPFIYGGPGILFGFDDDDTPENSESTFFKIQYGLGLEYFINQKFSIKLFAEQNMTFSDNLDYIENGNRDDYYYNFGLGVNFTLGVKNKFQSTK</sequence>
<protein>
    <submittedName>
        <fullName evidence="7">Outer membrane beta-barrel protein</fullName>
    </submittedName>
</protein>
<dbReference type="Gene3D" id="2.40.160.20">
    <property type="match status" value="1"/>
</dbReference>
<keyword evidence="1" id="KW-1003">Cell membrane</keyword>
<keyword evidence="4" id="KW-0564">Palmitate</keyword>
<dbReference type="Pfam" id="PF03783">
    <property type="entry name" value="CsgG"/>
    <property type="match status" value="1"/>
</dbReference>
<organism evidence="7 8">
    <name type="scientific">Joostella atrarenae</name>
    <dbReference type="NCBI Taxonomy" id="679257"/>
    <lineage>
        <taxon>Bacteria</taxon>
        <taxon>Pseudomonadati</taxon>
        <taxon>Bacteroidota</taxon>
        <taxon>Flavobacteriia</taxon>
        <taxon>Flavobacteriales</taxon>
        <taxon>Flavobacteriaceae</taxon>
        <taxon>Joostella</taxon>
    </lineage>
</organism>
<evidence type="ECO:0000256" key="4">
    <source>
        <dbReference type="ARBA" id="ARBA00023139"/>
    </source>
</evidence>
<comment type="caution">
    <text evidence="7">The sequence shown here is derived from an EMBL/GenBank/DDBJ whole genome shotgun (WGS) entry which is preliminary data.</text>
</comment>
<dbReference type="InterPro" id="IPR027385">
    <property type="entry name" value="Beta-barrel_OMP"/>
</dbReference>
<evidence type="ECO:0000259" key="6">
    <source>
        <dbReference type="Pfam" id="PF13505"/>
    </source>
</evidence>
<dbReference type="SUPFAM" id="SSF56925">
    <property type="entry name" value="OMPA-like"/>
    <property type="match status" value="1"/>
</dbReference>
<keyword evidence="5" id="KW-0449">Lipoprotein</keyword>
<evidence type="ECO:0000256" key="1">
    <source>
        <dbReference type="ARBA" id="ARBA00022475"/>
    </source>
</evidence>
<evidence type="ECO:0000256" key="3">
    <source>
        <dbReference type="ARBA" id="ARBA00023136"/>
    </source>
</evidence>
<feature type="domain" description="Outer membrane protein beta-barrel" evidence="6">
    <location>
        <begin position="299"/>
        <end position="451"/>
    </location>
</feature>
<dbReference type="RefSeq" id="WP_236958917.1">
    <property type="nucleotide sequence ID" value="NZ_JAETXX010000004.1"/>
</dbReference>
<proteinExistence type="predicted"/>
<evidence type="ECO:0000256" key="5">
    <source>
        <dbReference type="ARBA" id="ARBA00023288"/>
    </source>
</evidence>
<accession>A0ABS9J3E2</accession>
<dbReference type="PROSITE" id="PS51257">
    <property type="entry name" value="PROKAR_LIPOPROTEIN"/>
    <property type="match status" value="1"/>
</dbReference>
<dbReference type="PANTHER" id="PTHR41164">
    <property type="entry name" value="CURLI PRODUCTION ASSEMBLY/TRANSPORT COMPONENT CSGG"/>
    <property type="match status" value="1"/>
</dbReference>
<keyword evidence="3" id="KW-0472">Membrane</keyword>
<evidence type="ECO:0000256" key="2">
    <source>
        <dbReference type="ARBA" id="ARBA00022729"/>
    </source>
</evidence>
<reference evidence="7 8" key="1">
    <citation type="submission" date="2021-01" db="EMBL/GenBank/DDBJ databases">
        <title>Genome sequencing of Joostella atrarenae M1-2 (= KCTC 23194).</title>
        <authorList>
            <person name="Zakaria M.R."/>
            <person name="Lam M.Q."/>
            <person name="Chong C.S."/>
        </authorList>
    </citation>
    <scope>NUCLEOTIDE SEQUENCE [LARGE SCALE GENOMIC DNA]</scope>
    <source>
        <strain evidence="7 8">M1-2</strain>
    </source>
</reference>
<gene>
    <name evidence="7" type="ORF">JM658_08940</name>
</gene>